<dbReference type="Proteomes" id="UP001163321">
    <property type="component" value="Chromosome 10"/>
</dbReference>
<evidence type="ECO:0000313" key="2">
    <source>
        <dbReference type="Proteomes" id="UP001163321"/>
    </source>
</evidence>
<reference evidence="1 2" key="1">
    <citation type="journal article" date="2022" name="bioRxiv">
        <title>The genome of the oomycete Peronosclerospora sorghi, a cosmopolitan pathogen of maize and sorghum, is inflated with dispersed pseudogenes.</title>
        <authorList>
            <person name="Fletcher K."/>
            <person name="Martin F."/>
            <person name="Isakeit T."/>
            <person name="Cavanaugh K."/>
            <person name="Magill C."/>
            <person name="Michelmore R."/>
        </authorList>
    </citation>
    <scope>NUCLEOTIDE SEQUENCE [LARGE SCALE GENOMIC DNA]</scope>
    <source>
        <strain evidence="1">P6</strain>
    </source>
</reference>
<name>A0ACC0WQI4_9STRA</name>
<proteinExistence type="predicted"/>
<dbReference type="EMBL" id="CM047589">
    <property type="protein sequence ID" value="KAI9920251.1"/>
    <property type="molecule type" value="Genomic_DNA"/>
</dbReference>
<evidence type="ECO:0000313" key="1">
    <source>
        <dbReference type="EMBL" id="KAI9920251.1"/>
    </source>
</evidence>
<sequence>MDAVEAHDNYFKRRPDATGKIGLSAIQKTTAAIRQLAYGAPADAVDEYFNSHNEFDPVDEWSGGCHDSGEVRVRQGYVAHKHWDMYKLKVASVSLNISWKGT</sequence>
<keyword evidence="2" id="KW-1185">Reference proteome</keyword>
<gene>
    <name evidence="1" type="ORF">PsorP6_016058</name>
</gene>
<protein>
    <submittedName>
        <fullName evidence="1">Uncharacterized protein</fullName>
    </submittedName>
</protein>
<comment type="caution">
    <text evidence="1">The sequence shown here is derived from an EMBL/GenBank/DDBJ whole genome shotgun (WGS) entry which is preliminary data.</text>
</comment>
<accession>A0ACC0WQI4</accession>
<organism evidence="1 2">
    <name type="scientific">Peronosclerospora sorghi</name>
    <dbReference type="NCBI Taxonomy" id="230839"/>
    <lineage>
        <taxon>Eukaryota</taxon>
        <taxon>Sar</taxon>
        <taxon>Stramenopiles</taxon>
        <taxon>Oomycota</taxon>
        <taxon>Peronosporomycetes</taxon>
        <taxon>Peronosporales</taxon>
        <taxon>Peronosporaceae</taxon>
        <taxon>Peronosclerospora</taxon>
    </lineage>
</organism>